<name>A0ABP8JH07_9BACT</name>
<reference evidence="5" key="1">
    <citation type="journal article" date="2019" name="Int. J. Syst. Evol. Microbiol.">
        <title>The Global Catalogue of Microorganisms (GCM) 10K type strain sequencing project: providing services to taxonomists for standard genome sequencing and annotation.</title>
        <authorList>
            <consortium name="The Broad Institute Genomics Platform"/>
            <consortium name="The Broad Institute Genome Sequencing Center for Infectious Disease"/>
            <person name="Wu L."/>
            <person name="Ma J."/>
        </authorList>
    </citation>
    <scope>NUCLEOTIDE SEQUENCE [LARGE SCALE GENOMIC DNA]</scope>
    <source>
        <strain evidence="5">JCM 17924</strain>
    </source>
</reference>
<sequence length="577" mass="62939">MKKILALFLGLLAVPALAQTGVSVPELERCDAMVTKFMQRWKIPGATVAISRDGRLVYSRGFGYADLARTVPMQPHHQMRVASVSKPVTAVAIMKLAEEGRLALDHKVFGPAGYLPDAYYTEVITDARIYDITVQQLLEHAGGWNRNAGVDGFSSSDPIEFPLHVAETLHVPNPVGDSTLVRFLLGKGLDFTPGSRFAYSNIGYLVLGKVLERVTGQRYEAWVQQNILAPSGVREAHLGRNLRADKLTYEAEYFSSEETASCYGTGQKVPYPYGGRNLEAMNAHGGWVFSARDLVRLLLAVDGASTRPDILMPATVADMLQPSEQNRRYAKGWMVTKGRVRWHTGSLDGTATCVATNSEGYTWAILLNGHPEPNRFWNDLEDLGWDCINSSNDWPTLDLLPPTEQATKPSATTTTAGTARLSWANGDGTHRLVLLREGKPVDALPQEGVAYAASSTFGYGTALTNGTFAIAAGTDSTVNVQQLTPGKTYYARIIEYNQSADTNEQPVYALEGSPTLQFRVPVPPAVLAQAKAVPAKPATGKHRRGKIRTQPTQVAEKPTRTVPGYLSWLLGWGRAQP</sequence>
<keyword evidence="5" id="KW-1185">Reference proteome</keyword>
<dbReference type="InterPro" id="IPR012338">
    <property type="entry name" value="Beta-lactam/transpept-like"/>
</dbReference>
<comment type="caution">
    <text evidence="4">The sequence shown here is derived from an EMBL/GenBank/DDBJ whole genome shotgun (WGS) entry which is preliminary data.</text>
</comment>
<keyword evidence="2" id="KW-0732">Signal</keyword>
<evidence type="ECO:0000256" key="1">
    <source>
        <dbReference type="SAM" id="MobiDB-lite"/>
    </source>
</evidence>
<proteinExistence type="predicted"/>
<dbReference type="SUPFAM" id="SSF56601">
    <property type="entry name" value="beta-lactamase/transpeptidase-like"/>
    <property type="match status" value="1"/>
</dbReference>
<protein>
    <recommendedName>
        <fullName evidence="3">Beta-lactamase-related domain-containing protein</fullName>
    </recommendedName>
</protein>
<dbReference type="Proteomes" id="UP001500454">
    <property type="component" value="Unassembled WGS sequence"/>
</dbReference>
<evidence type="ECO:0000313" key="4">
    <source>
        <dbReference type="EMBL" id="GAA4390703.1"/>
    </source>
</evidence>
<dbReference type="PANTHER" id="PTHR46825:SF9">
    <property type="entry name" value="BETA-LACTAMASE-RELATED DOMAIN-CONTAINING PROTEIN"/>
    <property type="match status" value="1"/>
</dbReference>
<organism evidence="4 5">
    <name type="scientific">Hymenobacter koreensis</name>
    <dbReference type="NCBI Taxonomy" id="1084523"/>
    <lineage>
        <taxon>Bacteria</taxon>
        <taxon>Pseudomonadati</taxon>
        <taxon>Bacteroidota</taxon>
        <taxon>Cytophagia</taxon>
        <taxon>Cytophagales</taxon>
        <taxon>Hymenobacteraceae</taxon>
        <taxon>Hymenobacter</taxon>
    </lineage>
</organism>
<feature type="chain" id="PRO_5045903235" description="Beta-lactamase-related domain-containing protein" evidence="2">
    <location>
        <begin position="19"/>
        <end position="577"/>
    </location>
</feature>
<evidence type="ECO:0000313" key="5">
    <source>
        <dbReference type="Proteomes" id="UP001500454"/>
    </source>
</evidence>
<dbReference type="Gene3D" id="3.40.710.10">
    <property type="entry name" value="DD-peptidase/beta-lactamase superfamily"/>
    <property type="match status" value="1"/>
</dbReference>
<dbReference type="PANTHER" id="PTHR46825">
    <property type="entry name" value="D-ALANYL-D-ALANINE-CARBOXYPEPTIDASE/ENDOPEPTIDASE AMPH"/>
    <property type="match status" value="1"/>
</dbReference>
<evidence type="ECO:0000256" key="2">
    <source>
        <dbReference type="SAM" id="SignalP"/>
    </source>
</evidence>
<accession>A0ABP8JH07</accession>
<dbReference type="RefSeq" id="WP_345226991.1">
    <property type="nucleotide sequence ID" value="NZ_BAABHA010000015.1"/>
</dbReference>
<feature type="region of interest" description="Disordered" evidence="1">
    <location>
        <begin position="533"/>
        <end position="555"/>
    </location>
</feature>
<feature type="signal peptide" evidence="2">
    <location>
        <begin position="1"/>
        <end position="18"/>
    </location>
</feature>
<dbReference type="InterPro" id="IPR001466">
    <property type="entry name" value="Beta-lactam-related"/>
</dbReference>
<feature type="domain" description="Beta-lactamase-related" evidence="3">
    <location>
        <begin position="31"/>
        <end position="373"/>
    </location>
</feature>
<gene>
    <name evidence="4" type="ORF">GCM10023186_39210</name>
</gene>
<dbReference type="EMBL" id="BAABHA010000015">
    <property type="protein sequence ID" value="GAA4390703.1"/>
    <property type="molecule type" value="Genomic_DNA"/>
</dbReference>
<evidence type="ECO:0000259" key="3">
    <source>
        <dbReference type="Pfam" id="PF00144"/>
    </source>
</evidence>
<dbReference type="InterPro" id="IPR050491">
    <property type="entry name" value="AmpC-like"/>
</dbReference>
<dbReference type="Pfam" id="PF00144">
    <property type="entry name" value="Beta-lactamase"/>
    <property type="match status" value="1"/>
</dbReference>